<dbReference type="InterPro" id="IPR018060">
    <property type="entry name" value="HTH_AraC"/>
</dbReference>
<accession>A0A941END1</accession>
<evidence type="ECO:0000313" key="5">
    <source>
        <dbReference type="EMBL" id="MBR7834246.1"/>
    </source>
</evidence>
<keyword evidence="1" id="KW-0805">Transcription regulation</keyword>
<dbReference type="PANTHER" id="PTHR43280">
    <property type="entry name" value="ARAC-FAMILY TRANSCRIPTIONAL REGULATOR"/>
    <property type="match status" value="1"/>
</dbReference>
<dbReference type="EMBL" id="JAGSOG010000052">
    <property type="protein sequence ID" value="MBR7834246.1"/>
    <property type="molecule type" value="Genomic_DNA"/>
</dbReference>
<dbReference type="Gene3D" id="1.10.10.60">
    <property type="entry name" value="Homeodomain-like"/>
    <property type="match status" value="2"/>
</dbReference>
<dbReference type="InterPro" id="IPR009057">
    <property type="entry name" value="Homeodomain-like_sf"/>
</dbReference>
<dbReference type="Pfam" id="PF12833">
    <property type="entry name" value="HTH_18"/>
    <property type="match status" value="1"/>
</dbReference>
<dbReference type="RefSeq" id="WP_212528766.1">
    <property type="nucleotide sequence ID" value="NZ_JAGSOG010000052.1"/>
</dbReference>
<proteinExistence type="predicted"/>
<comment type="caution">
    <text evidence="5">The sequence shown here is derived from an EMBL/GenBank/DDBJ whole genome shotgun (WGS) entry which is preliminary data.</text>
</comment>
<dbReference type="InterPro" id="IPR020449">
    <property type="entry name" value="Tscrpt_reg_AraC-type_HTH"/>
</dbReference>
<keyword evidence="6" id="KW-1185">Reference proteome</keyword>
<dbReference type="GO" id="GO:0003700">
    <property type="term" value="F:DNA-binding transcription factor activity"/>
    <property type="evidence" value="ECO:0007669"/>
    <property type="project" value="InterPro"/>
</dbReference>
<dbReference type="PROSITE" id="PS00041">
    <property type="entry name" value="HTH_ARAC_FAMILY_1"/>
    <property type="match status" value="1"/>
</dbReference>
<dbReference type="PANTHER" id="PTHR43280:SF2">
    <property type="entry name" value="HTH-TYPE TRANSCRIPTIONAL REGULATOR EXSA"/>
    <property type="match status" value="1"/>
</dbReference>
<dbReference type="PRINTS" id="PR00032">
    <property type="entry name" value="HTHARAC"/>
</dbReference>
<dbReference type="SMART" id="SM00342">
    <property type="entry name" value="HTH_ARAC"/>
    <property type="match status" value="1"/>
</dbReference>
<evidence type="ECO:0000259" key="4">
    <source>
        <dbReference type="PROSITE" id="PS01124"/>
    </source>
</evidence>
<evidence type="ECO:0000313" key="6">
    <source>
        <dbReference type="Proteomes" id="UP000675781"/>
    </source>
</evidence>
<evidence type="ECO:0000256" key="2">
    <source>
        <dbReference type="ARBA" id="ARBA00023125"/>
    </source>
</evidence>
<dbReference type="GO" id="GO:0043565">
    <property type="term" value="F:sequence-specific DNA binding"/>
    <property type="evidence" value="ECO:0007669"/>
    <property type="project" value="InterPro"/>
</dbReference>
<name>A0A941END1_9ACTN</name>
<reference evidence="5" key="1">
    <citation type="submission" date="2021-04" db="EMBL/GenBank/DDBJ databases">
        <title>Genome based classification of Actinospica acidithermotolerans sp. nov., an actinobacterium isolated from an Indonesian hot spring.</title>
        <authorList>
            <person name="Kusuma A.B."/>
            <person name="Putra K.E."/>
            <person name="Nafisah S."/>
            <person name="Loh J."/>
            <person name="Nouioui I."/>
            <person name="Goodfellow M."/>
        </authorList>
    </citation>
    <scope>NUCLEOTIDE SEQUENCE</scope>
    <source>
        <strain evidence="5">CSCA 57</strain>
    </source>
</reference>
<dbReference type="SUPFAM" id="SSF46689">
    <property type="entry name" value="Homeodomain-like"/>
    <property type="match status" value="2"/>
</dbReference>
<dbReference type="PROSITE" id="PS01124">
    <property type="entry name" value="HTH_ARAC_FAMILY_2"/>
    <property type="match status" value="1"/>
</dbReference>
<sequence>MQEAVERAIGTMWCRYHEPLSLVDLADSAILSRFYFSRVFRSITGTSPGRFLAAIRLYRAKNLLLESESSVTEISYSVGYNSTGTFTSRFTRSVGMSPTRYRQFARAGEAAAWDEARQGYHKPGSCSVQGMLYLPPTETPLRVYVGAFDSSIPDGAPSSCAITDSAGYFRLDAVPDGNWHILAAAVATEDVDPRPWVRRPLFLGSAGPISARSRSAMDVDVHLHATSALDPPILLALPELDAMNPRLLESVR</sequence>
<keyword evidence="3" id="KW-0804">Transcription</keyword>
<dbReference type="AlphaFoldDB" id="A0A941END1"/>
<evidence type="ECO:0000256" key="1">
    <source>
        <dbReference type="ARBA" id="ARBA00023015"/>
    </source>
</evidence>
<evidence type="ECO:0000256" key="3">
    <source>
        <dbReference type="ARBA" id="ARBA00023163"/>
    </source>
</evidence>
<organism evidence="5 6">
    <name type="scientific">Actinospica durhamensis</name>
    <dbReference type="NCBI Taxonomy" id="1508375"/>
    <lineage>
        <taxon>Bacteria</taxon>
        <taxon>Bacillati</taxon>
        <taxon>Actinomycetota</taxon>
        <taxon>Actinomycetes</taxon>
        <taxon>Catenulisporales</taxon>
        <taxon>Actinospicaceae</taxon>
        <taxon>Actinospica</taxon>
    </lineage>
</organism>
<keyword evidence="2" id="KW-0238">DNA-binding</keyword>
<gene>
    <name evidence="5" type="ORF">KDL01_13305</name>
</gene>
<protein>
    <submittedName>
        <fullName evidence="5">Helix-turn-helix transcriptional regulator</fullName>
    </submittedName>
</protein>
<feature type="domain" description="HTH araC/xylS-type" evidence="4">
    <location>
        <begin position="6"/>
        <end position="104"/>
    </location>
</feature>
<dbReference type="InterPro" id="IPR018062">
    <property type="entry name" value="HTH_AraC-typ_CS"/>
</dbReference>
<dbReference type="Proteomes" id="UP000675781">
    <property type="component" value="Unassembled WGS sequence"/>
</dbReference>